<dbReference type="PANTHER" id="PTHR36505">
    <property type="entry name" value="BLR1072 PROTEIN"/>
    <property type="match status" value="1"/>
</dbReference>
<dbReference type="Proteomes" id="UP000239406">
    <property type="component" value="Unassembled WGS sequence"/>
</dbReference>
<comment type="caution">
    <text evidence="3">The sequence shown here is derived from an EMBL/GenBank/DDBJ whole genome shotgun (WGS) entry which is preliminary data.</text>
</comment>
<dbReference type="InterPro" id="IPR027275">
    <property type="entry name" value="PRC-brl_dom"/>
</dbReference>
<evidence type="ECO:0000256" key="1">
    <source>
        <dbReference type="SAM" id="SignalP"/>
    </source>
</evidence>
<dbReference type="OrthoDB" id="286778at2"/>
<dbReference type="SUPFAM" id="SSF50346">
    <property type="entry name" value="PRC-barrel domain"/>
    <property type="match status" value="2"/>
</dbReference>
<dbReference type="InterPro" id="IPR006311">
    <property type="entry name" value="TAT_signal"/>
</dbReference>
<dbReference type="PROSITE" id="PS51318">
    <property type="entry name" value="TAT"/>
    <property type="match status" value="1"/>
</dbReference>
<evidence type="ECO:0000313" key="3">
    <source>
        <dbReference type="EMBL" id="PPE70658.1"/>
    </source>
</evidence>
<dbReference type="EMBL" id="PSNY01000005">
    <property type="protein sequence ID" value="PPE70658.1"/>
    <property type="molecule type" value="Genomic_DNA"/>
</dbReference>
<dbReference type="Pfam" id="PF05239">
    <property type="entry name" value="PRC"/>
    <property type="match status" value="2"/>
</dbReference>
<dbReference type="AlphaFoldDB" id="A0A2S5T6Z1"/>
<organism evidence="3 4">
    <name type="scientific">Caldimonas thermodepolymerans</name>
    <dbReference type="NCBI Taxonomy" id="215580"/>
    <lineage>
        <taxon>Bacteria</taxon>
        <taxon>Pseudomonadati</taxon>
        <taxon>Pseudomonadota</taxon>
        <taxon>Betaproteobacteria</taxon>
        <taxon>Burkholderiales</taxon>
        <taxon>Sphaerotilaceae</taxon>
        <taxon>Caldimonas</taxon>
    </lineage>
</organism>
<gene>
    <name evidence="3" type="ORF">C1702_05800</name>
</gene>
<feature type="signal peptide" evidence="1">
    <location>
        <begin position="1"/>
        <end position="31"/>
    </location>
</feature>
<proteinExistence type="predicted"/>
<dbReference type="InterPro" id="IPR011033">
    <property type="entry name" value="PRC_barrel-like_sf"/>
</dbReference>
<feature type="domain" description="PRC-barrel" evidence="2">
    <location>
        <begin position="162"/>
        <end position="223"/>
    </location>
</feature>
<evidence type="ECO:0000313" key="4">
    <source>
        <dbReference type="Proteomes" id="UP000239406"/>
    </source>
</evidence>
<dbReference type="Gene3D" id="2.30.30.240">
    <property type="entry name" value="PRC-barrel domain"/>
    <property type="match status" value="2"/>
</dbReference>
<name>A0A2S5T6Z1_9BURK</name>
<protein>
    <recommendedName>
        <fullName evidence="2">PRC-barrel domain-containing protein</fullName>
    </recommendedName>
</protein>
<accession>A0A2S5T6Z1</accession>
<dbReference type="PANTHER" id="PTHR36505:SF1">
    <property type="entry name" value="BLR1072 PROTEIN"/>
    <property type="match status" value="1"/>
</dbReference>
<evidence type="ECO:0000259" key="2">
    <source>
        <dbReference type="Pfam" id="PF05239"/>
    </source>
</evidence>
<sequence length="274" mass="30455">MPSTPSGRRAGLLAATCGLALMLAAAWPALAADAGTPRGPVSASPDLRASRLLGREVRDPQGRDLGEVRDLIVDLHYGRLHYAILAFGGVLGLGEKLHAVPVSTLQWTGARWVLDLPRGRVERAPGFERSRWPDWQDHPYRDAVDRHFGSDVAPRRDSGERLMRITRLLGLDVEDRDGRELGEIEDVIVNLGRSELRYVVLELDERWQPGDKLLPLPLGALSVPQGRGGDALLNVPRDQLDPFTSFDEDRWPDLDDPAFRDQVDRLLRVDPPAR</sequence>
<keyword evidence="4" id="KW-1185">Reference proteome</keyword>
<feature type="domain" description="PRC-barrel" evidence="2">
    <location>
        <begin position="47"/>
        <end position="103"/>
    </location>
</feature>
<feature type="chain" id="PRO_5015671873" description="PRC-barrel domain-containing protein" evidence="1">
    <location>
        <begin position="32"/>
        <end position="274"/>
    </location>
</feature>
<reference evidence="3 4" key="1">
    <citation type="submission" date="2018-02" db="EMBL/GenBank/DDBJ databases">
        <title>Reclassifiation of [Polyangium] brachysporum DSM 7029 as Guopingzhaonella breviflexa gen. nov., sp. nov., a member of the family Comamonadaceae.</title>
        <authorList>
            <person name="Tang B."/>
        </authorList>
    </citation>
    <scope>NUCLEOTIDE SEQUENCE [LARGE SCALE GENOMIC DNA]</scope>
    <source>
        <strain evidence="3 4">DSM 15344</strain>
    </source>
</reference>
<keyword evidence="1" id="KW-0732">Signal</keyword>